<evidence type="ECO:0000256" key="3">
    <source>
        <dbReference type="SAM" id="SignalP"/>
    </source>
</evidence>
<protein>
    <submittedName>
        <fullName evidence="4">Mantis fibroin 2</fullName>
    </submittedName>
</protein>
<sequence>MKFHIAFVLLVIFGAAQAGKKHEVMTYGSGYKHMGGETYEDVGTGNRLGSTAFDIMEAADENTERASHTFGSKSAAYSSDADLFIELLREKRETRANHGKRAESQAVLANESYQKSQLHKRQAKDKQAISKEYEERAQKHDRLSKEQDMKEHDDYRKSNAEDTELRNSVERSNYDHVMALGYHELSQLEMGETNQCEQLSRELQSRAEEYFNLAKELKEKAKKEKENARIKKAKAKEEEARAEEYENAFTENSKKVLAYKFYELEFGMKALNEHHQAESARVRHHFLQILEQHNSQHADMLWGYAQQEDKDGRSFTQYATELSKQTKMLTATAAHLMKQHRYTGMEMYSKQPFPHSNYHG</sequence>
<name>I3PM91_9NEOP</name>
<accession>I3PM91</accession>
<evidence type="ECO:0000256" key="1">
    <source>
        <dbReference type="SAM" id="Coils"/>
    </source>
</evidence>
<feature type="chain" id="PRO_5003678398" evidence="3">
    <location>
        <begin position="19"/>
        <end position="360"/>
    </location>
</feature>
<proteinExistence type="evidence at transcript level"/>
<feature type="signal peptide" evidence="3">
    <location>
        <begin position="1"/>
        <end position="18"/>
    </location>
</feature>
<reference evidence="4" key="1">
    <citation type="journal article" date="2012" name="Biomacromolecules">
        <title>Natural templates for coiled-coil biomaterials from praying mantis egg cases.</title>
        <authorList>
            <person name="Walker A.A."/>
            <person name="Weisman S."/>
            <person name="Kameda T."/>
            <person name="Sutherland T.D."/>
        </authorList>
    </citation>
    <scope>NUCLEOTIDE SEQUENCE</scope>
    <source>
        <tissue evidence="4">Primary collaterial gland</tissue>
    </source>
</reference>
<feature type="region of interest" description="Disordered" evidence="2">
    <location>
        <begin position="95"/>
        <end position="165"/>
    </location>
</feature>
<gene>
    <name evidence="4" type="primary">MF2a</name>
</gene>
<evidence type="ECO:0000256" key="2">
    <source>
        <dbReference type="SAM" id="MobiDB-lite"/>
    </source>
</evidence>
<dbReference type="AlphaFoldDB" id="I3PM91"/>
<keyword evidence="3" id="KW-0732">Signal</keyword>
<feature type="coiled-coil region" evidence="1">
    <location>
        <begin position="200"/>
        <end position="255"/>
    </location>
</feature>
<keyword evidence="1" id="KW-0175">Coiled coil</keyword>
<evidence type="ECO:0000313" key="4">
    <source>
        <dbReference type="EMBL" id="AFC37858.1"/>
    </source>
</evidence>
<organism evidence="4">
    <name type="scientific">Tenodera australasiae</name>
    <dbReference type="NCBI Taxonomy" id="267140"/>
    <lineage>
        <taxon>Eukaryota</taxon>
        <taxon>Metazoa</taxon>
        <taxon>Ecdysozoa</taxon>
        <taxon>Arthropoda</taxon>
        <taxon>Hexapoda</taxon>
        <taxon>Insecta</taxon>
        <taxon>Pterygota</taxon>
        <taxon>Neoptera</taxon>
        <taxon>Polyneoptera</taxon>
        <taxon>Dictyoptera</taxon>
        <taxon>Mantodea</taxon>
        <taxon>Eumantodea</taxon>
        <taxon>Mantoidea</taxon>
        <taxon>Mantidae</taxon>
        <taxon>Tenoderinae</taxon>
        <taxon>Tenoderini</taxon>
        <taxon>Tenodera</taxon>
    </lineage>
</organism>
<feature type="compositionally biased region" description="Basic and acidic residues" evidence="2">
    <location>
        <begin position="124"/>
        <end position="165"/>
    </location>
</feature>
<dbReference type="EMBL" id="JQ421311">
    <property type="protein sequence ID" value="AFC37858.1"/>
    <property type="molecule type" value="mRNA"/>
</dbReference>